<dbReference type="PROSITE" id="PS51257">
    <property type="entry name" value="PROKAR_LIPOPROTEIN"/>
    <property type="match status" value="1"/>
</dbReference>
<protein>
    <submittedName>
        <fullName evidence="1">Uncharacterized protein</fullName>
    </submittedName>
</protein>
<accession>A0A382EH31</accession>
<name>A0A382EH31_9ZZZZ</name>
<evidence type="ECO:0000313" key="1">
    <source>
        <dbReference type="EMBL" id="SVB49709.1"/>
    </source>
</evidence>
<proteinExistence type="predicted"/>
<organism evidence="1">
    <name type="scientific">marine metagenome</name>
    <dbReference type="NCBI Taxonomy" id="408172"/>
    <lineage>
        <taxon>unclassified sequences</taxon>
        <taxon>metagenomes</taxon>
        <taxon>ecological metagenomes</taxon>
    </lineage>
</organism>
<gene>
    <name evidence="1" type="ORF">METZ01_LOCUS202563</name>
</gene>
<reference evidence="1" key="1">
    <citation type="submission" date="2018-05" db="EMBL/GenBank/DDBJ databases">
        <authorList>
            <person name="Lanie J.A."/>
            <person name="Ng W.-L."/>
            <person name="Kazmierczak K.M."/>
            <person name="Andrzejewski T.M."/>
            <person name="Davidsen T.M."/>
            <person name="Wayne K.J."/>
            <person name="Tettelin H."/>
            <person name="Glass J.I."/>
            <person name="Rusch D."/>
            <person name="Podicherti R."/>
            <person name="Tsui H.-C.T."/>
            <person name="Winkler M.E."/>
        </authorList>
    </citation>
    <scope>NUCLEOTIDE SEQUENCE</scope>
</reference>
<sequence>MRNTTILIALTMLTTGLAGCTGDPDGGGNDEFDAETLQGMIESGLEDFMNNTTVEITNNYYGSSQSGSSTGNGSGFFGHLHVVDHEFSMTLSSTNTSKLLIYEISVPDGMGIACIDRSTSSSNAWPMMYLSGQNIPSMSGTNLTWYRINEVYDLNLDGVSWGCDSGFIGGNGNQTLQLYFWQNWMWWPKIEPGLQD</sequence>
<feature type="non-terminal residue" evidence="1">
    <location>
        <position position="196"/>
    </location>
</feature>
<dbReference type="AlphaFoldDB" id="A0A382EH31"/>
<dbReference type="EMBL" id="UINC01044358">
    <property type="protein sequence ID" value="SVB49709.1"/>
    <property type="molecule type" value="Genomic_DNA"/>
</dbReference>